<organism evidence="2 3">
    <name type="scientific">Streptomyces sparsogenes DSM 40356</name>
    <dbReference type="NCBI Taxonomy" id="1331668"/>
    <lineage>
        <taxon>Bacteria</taxon>
        <taxon>Bacillati</taxon>
        <taxon>Actinomycetota</taxon>
        <taxon>Actinomycetes</taxon>
        <taxon>Kitasatosporales</taxon>
        <taxon>Streptomycetaceae</taxon>
        <taxon>Streptomyces</taxon>
    </lineage>
</organism>
<dbReference type="Proteomes" id="UP000186168">
    <property type="component" value="Unassembled WGS sequence"/>
</dbReference>
<evidence type="ECO:0000313" key="3">
    <source>
        <dbReference type="Proteomes" id="UP000186168"/>
    </source>
</evidence>
<feature type="signal peptide" evidence="1">
    <location>
        <begin position="1"/>
        <end position="22"/>
    </location>
</feature>
<reference evidence="2 3" key="1">
    <citation type="submission" date="2013-05" db="EMBL/GenBank/DDBJ databases">
        <title>Genome sequence of Streptomyces sparsogenes DSM 40356.</title>
        <authorList>
            <person name="Coyne S."/>
            <person name="Seebeck F.P."/>
        </authorList>
    </citation>
    <scope>NUCLEOTIDE SEQUENCE [LARGE SCALE GENOMIC DNA]</scope>
    <source>
        <strain evidence="2 3">DSM 40356</strain>
    </source>
</reference>
<keyword evidence="3" id="KW-1185">Reference proteome</keyword>
<sequence>MLASAVMGAALLTGGAVATAQAAPASLDPGNTTAAAPPTTSAIIVVGWYSKLSACEADGANSAYSWWDCRWSASRSAWGLYVDTNS</sequence>
<gene>
    <name evidence="2" type="ORF">SPAR_22017</name>
</gene>
<comment type="caution">
    <text evidence="2">The sequence shown here is derived from an EMBL/GenBank/DDBJ whole genome shotgun (WGS) entry which is preliminary data.</text>
</comment>
<evidence type="ECO:0000313" key="2">
    <source>
        <dbReference type="EMBL" id="OMI37256.1"/>
    </source>
</evidence>
<evidence type="ECO:0000256" key="1">
    <source>
        <dbReference type="SAM" id="SignalP"/>
    </source>
</evidence>
<name>A0A1R1SG81_9ACTN</name>
<dbReference type="STRING" id="67365.GCA_001704635_06734"/>
<feature type="chain" id="PRO_5010210808" description="Secreted protein" evidence="1">
    <location>
        <begin position="23"/>
        <end position="86"/>
    </location>
</feature>
<keyword evidence="1" id="KW-0732">Signal</keyword>
<dbReference type="AlphaFoldDB" id="A0A1R1SG81"/>
<proteinExistence type="predicted"/>
<accession>A0A1R1SG81</accession>
<evidence type="ECO:0008006" key="4">
    <source>
        <dbReference type="Google" id="ProtNLM"/>
    </source>
</evidence>
<protein>
    <recommendedName>
        <fullName evidence="4">Secreted protein</fullName>
    </recommendedName>
</protein>
<dbReference type="EMBL" id="ASQP01000306">
    <property type="protein sequence ID" value="OMI37256.1"/>
    <property type="molecule type" value="Genomic_DNA"/>
</dbReference>